<dbReference type="PANTHER" id="PTHR11804">
    <property type="entry name" value="PROTEASE M3 THIMET OLIGOPEPTIDASE-RELATED"/>
    <property type="match status" value="1"/>
</dbReference>
<dbReference type="SUPFAM" id="SSF55486">
    <property type="entry name" value="Metalloproteases ('zincins'), catalytic domain"/>
    <property type="match status" value="1"/>
</dbReference>
<dbReference type="InterPro" id="IPR045090">
    <property type="entry name" value="Pept_M3A_M3B"/>
</dbReference>
<evidence type="ECO:0000256" key="2">
    <source>
        <dbReference type="ARBA" id="ARBA00022670"/>
    </source>
</evidence>
<keyword evidence="2 7" id="KW-0645">Protease</keyword>
<evidence type="ECO:0000256" key="6">
    <source>
        <dbReference type="ARBA" id="ARBA00023049"/>
    </source>
</evidence>
<proteinExistence type="inferred from homology"/>
<comment type="cofactor">
    <cofactor evidence="7">
        <name>Zn(2+)</name>
        <dbReference type="ChEBI" id="CHEBI:29105"/>
    </cofactor>
    <text evidence="7">Binds 1 zinc ion.</text>
</comment>
<dbReference type="PANTHER" id="PTHR11804:SF79">
    <property type="entry name" value="MITOCHONDRIAL INTERMEDIATE PEPTIDASE"/>
    <property type="match status" value="1"/>
</dbReference>
<comment type="similarity">
    <text evidence="1 7">Belongs to the peptidase M3 family.</text>
</comment>
<evidence type="ECO:0000256" key="7">
    <source>
        <dbReference type="RuleBase" id="RU003435"/>
    </source>
</evidence>
<evidence type="ECO:0000259" key="8">
    <source>
        <dbReference type="Pfam" id="PF01432"/>
    </source>
</evidence>
<evidence type="ECO:0000256" key="4">
    <source>
        <dbReference type="ARBA" id="ARBA00022801"/>
    </source>
</evidence>
<dbReference type="AlphaFoldDB" id="A0AA38G9E8"/>
<name>A0AA38G9E8_TAXCH</name>
<evidence type="ECO:0000256" key="3">
    <source>
        <dbReference type="ARBA" id="ARBA00022723"/>
    </source>
</evidence>
<feature type="non-terminal residue" evidence="9">
    <location>
        <position position="1"/>
    </location>
</feature>
<dbReference type="GO" id="GO:0006508">
    <property type="term" value="P:proteolysis"/>
    <property type="evidence" value="ECO:0007669"/>
    <property type="project" value="UniProtKB-KW"/>
</dbReference>
<protein>
    <recommendedName>
        <fullName evidence="8">Peptidase M3A/M3B catalytic domain-containing protein</fullName>
    </recommendedName>
</protein>
<keyword evidence="6 7" id="KW-0482">Metalloprotease</keyword>
<gene>
    <name evidence="9" type="ORF">KI387_021038</name>
</gene>
<evidence type="ECO:0000256" key="1">
    <source>
        <dbReference type="ARBA" id="ARBA00006040"/>
    </source>
</evidence>
<organism evidence="9 10">
    <name type="scientific">Taxus chinensis</name>
    <name type="common">Chinese yew</name>
    <name type="synonym">Taxus wallichiana var. chinensis</name>
    <dbReference type="NCBI Taxonomy" id="29808"/>
    <lineage>
        <taxon>Eukaryota</taxon>
        <taxon>Viridiplantae</taxon>
        <taxon>Streptophyta</taxon>
        <taxon>Embryophyta</taxon>
        <taxon>Tracheophyta</taxon>
        <taxon>Spermatophyta</taxon>
        <taxon>Pinopsida</taxon>
        <taxon>Pinidae</taxon>
        <taxon>Conifers II</taxon>
        <taxon>Cupressales</taxon>
        <taxon>Taxaceae</taxon>
        <taxon>Taxus</taxon>
    </lineage>
</organism>
<dbReference type="Proteomes" id="UP000824469">
    <property type="component" value="Unassembled WGS sequence"/>
</dbReference>
<dbReference type="GO" id="GO:0006518">
    <property type="term" value="P:peptide metabolic process"/>
    <property type="evidence" value="ECO:0007669"/>
    <property type="project" value="TreeGrafter"/>
</dbReference>
<sequence>VFFSMIDQTLFGEQLNGRDTTSIVADLKEQYTSWKHVEGTHWHTRFNHLVNYGAGYYSYLYAKCFAASLWQKVCREDPLSLETGSILRNDFIKYGGAKDPSILLRDCLGERVLKSCPSGGVMPNKDDLLQELNL</sequence>
<feature type="domain" description="Peptidase M3A/M3B catalytic" evidence="8">
    <location>
        <begin position="2"/>
        <end position="110"/>
    </location>
</feature>
<dbReference type="InterPro" id="IPR001567">
    <property type="entry name" value="Pept_M3A_M3B_dom"/>
</dbReference>
<dbReference type="OMA" id="VFFSMID"/>
<accession>A0AA38G9E8</accession>
<dbReference type="EMBL" id="JAHRHJ020000004">
    <property type="protein sequence ID" value="KAH9319269.1"/>
    <property type="molecule type" value="Genomic_DNA"/>
</dbReference>
<evidence type="ECO:0000313" key="9">
    <source>
        <dbReference type="EMBL" id="KAH9319269.1"/>
    </source>
</evidence>
<dbReference type="Pfam" id="PF01432">
    <property type="entry name" value="Peptidase_M3"/>
    <property type="match status" value="1"/>
</dbReference>
<evidence type="ECO:0000313" key="10">
    <source>
        <dbReference type="Proteomes" id="UP000824469"/>
    </source>
</evidence>
<dbReference type="Gene3D" id="1.10.1370.10">
    <property type="entry name" value="Neurolysin, domain 3"/>
    <property type="match status" value="1"/>
</dbReference>
<keyword evidence="4 7" id="KW-0378">Hydrolase</keyword>
<dbReference type="GO" id="GO:0004222">
    <property type="term" value="F:metalloendopeptidase activity"/>
    <property type="evidence" value="ECO:0007669"/>
    <property type="project" value="InterPro"/>
</dbReference>
<comment type="caution">
    <text evidence="9">The sequence shown here is derived from an EMBL/GenBank/DDBJ whole genome shotgun (WGS) entry which is preliminary data.</text>
</comment>
<dbReference type="GO" id="GO:0046872">
    <property type="term" value="F:metal ion binding"/>
    <property type="evidence" value="ECO:0007669"/>
    <property type="project" value="UniProtKB-UniRule"/>
</dbReference>
<keyword evidence="10" id="KW-1185">Reference proteome</keyword>
<keyword evidence="5 7" id="KW-0862">Zinc</keyword>
<keyword evidence="3 7" id="KW-0479">Metal-binding</keyword>
<dbReference type="InterPro" id="IPR024077">
    <property type="entry name" value="Neurolysin/TOP_dom2"/>
</dbReference>
<evidence type="ECO:0000256" key="5">
    <source>
        <dbReference type="ARBA" id="ARBA00022833"/>
    </source>
</evidence>
<reference evidence="9 10" key="1">
    <citation type="journal article" date="2021" name="Nat. Plants">
        <title>The Taxus genome provides insights into paclitaxel biosynthesis.</title>
        <authorList>
            <person name="Xiong X."/>
            <person name="Gou J."/>
            <person name="Liao Q."/>
            <person name="Li Y."/>
            <person name="Zhou Q."/>
            <person name="Bi G."/>
            <person name="Li C."/>
            <person name="Du R."/>
            <person name="Wang X."/>
            <person name="Sun T."/>
            <person name="Guo L."/>
            <person name="Liang H."/>
            <person name="Lu P."/>
            <person name="Wu Y."/>
            <person name="Zhang Z."/>
            <person name="Ro D.K."/>
            <person name="Shang Y."/>
            <person name="Huang S."/>
            <person name="Yan J."/>
        </authorList>
    </citation>
    <scope>NUCLEOTIDE SEQUENCE [LARGE SCALE GENOMIC DNA]</scope>
    <source>
        <strain evidence="9">Ta-2019</strain>
    </source>
</reference>